<name>A0A7G2C9B1_9TRYP</name>
<evidence type="ECO:0000313" key="4">
    <source>
        <dbReference type="EMBL" id="CAD2215353.1"/>
    </source>
</evidence>
<keyword evidence="5" id="KW-1185">Reference proteome</keyword>
<dbReference type="VEuPathDB" id="TriTrypDB:ADEAN_000280800"/>
<sequence>MAYRGVLLAIVLLGTLCFGAEVSFPTNIVDHLGGEWSVELHAPCVAGVLSGNLTFGESAAIHWENGKITKVTHSPEGALDLTGLLSVAGAEQASLFYQLCHESSNDIPTPDRPSSDDKMKITRLRQYTGPLSKTPKLKDCSAESGITLRTVGSAALESDAKPFRRKDAIQYMEITFFAKDSFEECAPPQASTTASESVGRKRRGRQVESSPTDSSAESGYVTVRFSRRSSLSQSFFEKYYPIIVFFILFTATRLFSSLFSYQAERS</sequence>
<accession>A0A7G2C9B1</accession>
<feature type="transmembrane region" description="Helical" evidence="2">
    <location>
        <begin position="239"/>
        <end position="261"/>
    </location>
</feature>
<evidence type="ECO:0000256" key="3">
    <source>
        <dbReference type="SAM" id="SignalP"/>
    </source>
</evidence>
<keyword evidence="2" id="KW-1133">Transmembrane helix</keyword>
<protein>
    <submittedName>
        <fullName evidence="4">Uncharacterized protein</fullName>
    </submittedName>
</protein>
<feature type="signal peptide" evidence="3">
    <location>
        <begin position="1"/>
        <end position="19"/>
    </location>
</feature>
<keyword evidence="3" id="KW-0732">Signal</keyword>
<gene>
    <name evidence="4" type="ORF">ADEAN_000280800</name>
</gene>
<proteinExistence type="predicted"/>
<feature type="compositionally biased region" description="Polar residues" evidence="1">
    <location>
        <begin position="207"/>
        <end position="216"/>
    </location>
</feature>
<keyword evidence="2" id="KW-0812">Transmembrane</keyword>
<dbReference type="AlphaFoldDB" id="A0A7G2C9B1"/>
<feature type="chain" id="PRO_5028824664" evidence="3">
    <location>
        <begin position="20"/>
        <end position="266"/>
    </location>
</feature>
<organism evidence="4 5">
    <name type="scientific">Angomonas deanei</name>
    <dbReference type="NCBI Taxonomy" id="59799"/>
    <lineage>
        <taxon>Eukaryota</taxon>
        <taxon>Discoba</taxon>
        <taxon>Euglenozoa</taxon>
        <taxon>Kinetoplastea</taxon>
        <taxon>Metakinetoplastina</taxon>
        <taxon>Trypanosomatida</taxon>
        <taxon>Trypanosomatidae</taxon>
        <taxon>Strigomonadinae</taxon>
        <taxon>Angomonas</taxon>
    </lineage>
</organism>
<feature type="region of interest" description="Disordered" evidence="1">
    <location>
        <begin position="187"/>
        <end position="216"/>
    </location>
</feature>
<evidence type="ECO:0000256" key="2">
    <source>
        <dbReference type="SAM" id="Phobius"/>
    </source>
</evidence>
<keyword evidence="2" id="KW-0472">Membrane</keyword>
<dbReference type="EMBL" id="LR877149">
    <property type="protein sequence ID" value="CAD2215353.1"/>
    <property type="molecule type" value="Genomic_DNA"/>
</dbReference>
<evidence type="ECO:0000313" key="5">
    <source>
        <dbReference type="Proteomes" id="UP000515908"/>
    </source>
</evidence>
<evidence type="ECO:0000256" key="1">
    <source>
        <dbReference type="SAM" id="MobiDB-lite"/>
    </source>
</evidence>
<dbReference type="Proteomes" id="UP000515908">
    <property type="component" value="Chromosome 05"/>
</dbReference>
<reference evidence="4 5" key="1">
    <citation type="submission" date="2020-08" db="EMBL/GenBank/DDBJ databases">
        <authorList>
            <person name="Newling K."/>
            <person name="Davey J."/>
            <person name="Forrester S."/>
        </authorList>
    </citation>
    <scope>NUCLEOTIDE SEQUENCE [LARGE SCALE GENOMIC DNA]</scope>
    <source>
        <strain evidence="5">Crithidia deanei Carvalho (ATCC PRA-265)</strain>
    </source>
</reference>